<feature type="region of interest" description="Disordered" evidence="1">
    <location>
        <begin position="149"/>
        <end position="173"/>
    </location>
</feature>
<protein>
    <recommendedName>
        <fullName evidence="4">Reverse transcriptase RNase H-like domain-containing protein</fullName>
    </recommendedName>
</protein>
<proteinExistence type="predicted"/>
<name>A0AAN7RN69_MYCAM</name>
<sequence>MGSSELILFLEGDTRGQPLGFWSRRYRGSEARYILTEKEILAAYERFQDTSEVVGTEAQLLLAPRLPVLGWMFKGRVPSTHHATDIVAVKSRNQDSIVGMTIKQVFFIAALGSTGDCSATSAPPGLNGEPNCPGILEEIMDWPEDRNFGASPEEVTHAQEVPPDNELSEGERQYGPFTNGSCHIVGNRRMWKASVWSPCD</sequence>
<keyword evidence="3" id="KW-1185">Reference proteome</keyword>
<evidence type="ECO:0000313" key="2">
    <source>
        <dbReference type="EMBL" id="KAK4810497.1"/>
    </source>
</evidence>
<reference evidence="2 3" key="1">
    <citation type="journal article" date="2023" name="J. Hered.">
        <title>Chromosome-level genome of the wood stork (Mycteria americana) provides insight into avian chromosome evolution.</title>
        <authorList>
            <person name="Flamio R. Jr."/>
            <person name="Ramstad K.M."/>
        </authorList>
    </citation>
    <scope>NUCLEOTIDE SEQUENCE [LARGE SCALE GENOMIC DNA]</scope>
    <source>
        <strain evidence="2">JAX WOST 10</strain>
    </source>
</reference>
<evidence type="ECO:0008006" key="4">
    <source>
        <dbReference type="Google" id="ProtNLM"/>
    </source>
</evidence>
<evidence type="ECO:0000256" key="1">
    <source>
        <dbReference type="SAM" id="MobiDB-lite"/>
    </source>
</evidence>
<evidence type="ECO:0000313" key="3">
    <source>
        <dbReference type="Proteomes" id="UP001333110"/>
    </source>
</evidence>
<organism evidence="2 3">
    <name type="scientific">Mycteria americana</name>
    <name type="common">Wood stork</name>
    <dbReference type="NCBI Taxonomy" id="33587"/>
    <lineage>
        <taxon>Eukaryota</taxon>
        <taxon>Metazoa</taxon>
        <taxon>Chordata</taxon>
        <taxon>Craniata</taxon>
        <taxon>Vertebrata</taxon>
        <taxon>Euteleostomi</taxon>
        <taxon>Archelosauria</taxon>
        <taxon>Archosauria</taxon>
        <taxon>Dinosauria</taxon>
        <taxon>Saurischia</taxon>
        <taxon>Theropoda</taxon>
        <taxon>Coelurosauria</taxon>
        <taxon>Aves</taxon>
        <taxon>Neognathae</taxon>
        <taxon>Neoaves</taxon>
        <taxon>Aequornithes</taxon>
        <taxon>Ciconiiformes</taxon>
        <taxon>Ciconiidae</taxon>
        <taxon>Mycteria</taxon>
    </lineage>
</organism>
<dbReference type="AlphaFoldDB" id="A0AAN7RN69"/>
<accession>A0AAN7RN69</accession>
<dbReference type="EMBL" id="JAUNZN010000018">
    <property type="protein sequence ID" value="KAK4810497.1"/>
    <property type="molecule type" value="Genomic_DNA"/>
</dbReference>
<gene>
    <name evidence="2" type="ORF">QYF61_004277</name>
</gene>
<comment type="caution">
    <text evidence="2">The sequence shown here is derived from an EMBL/GenBank/DDBJ whole genome shotgun (WGS) entry which is preliminary data.</text>
</comment>
<dbReference type="Proteomes" id="UP001333110">
    <property type="component" value="Unassembled WGS sequence"/>
</dbReference>